<dbReference type="GO" id="GO:0003677">
    <property type="term" value="F:DNA binding"/>
    <property type="evidence" value="ECO:0007669"/>
    <property type="project" value="UniProtKB-KW"/>
</dbReference>
<dbReference type="PANTHER" id="PTHR30349">
    <property type="entry name" value="PHAGE INTEGRASE-RELATED"/>
    <property type="match status" value="1"/>
</dbReference>
<name>A0A5C6RXM0_9FLAO</name>
<accession>A0A5C6RXM0</accession>
<proteinExistence type="inferred from homology"/>
<dbReference type="InterPro" id="IPR002104">
    <property type="entry name" value="Integrase_catalytic"/>
</dbReference>
<evidence type="ECO:0000256" key="3">
    <source>
        <dbReference type="ARBA" id="ARBA00023172"/>
    </source>
</evidence>
<sequence length="434" mass="50706">MATVNYRLVKIKTSSKSQIHVYISLGRGNVILKKTGFTISPNDWSTTTKRPKQNDAHLKNLFNKLNKLSNYIYEQINEAEIKGEIINSFWLENVIDTHFNRLGKINLNNNLLTTQIEYIIDNANTRKIKGTSKVGLSQNRIKGYVTFFNLILRYEKHLKCKIRLTDINNSFVDKFTNWLMNKENYSINYSGKMLDNLKTICLDAKKRGIKINDFAPNIESFKEIKKDKDIITLSFDELEIIRNKELTKDHLINVRKWLLIGCEIGQRGGDLLNLTKDNLRYIENNLVIDITQQKTGKNVTIPIYKDYIEYILTKEFPYKISNQKFNQYLKDLCKECNINEVVSGKKYDNKKKRKVSGNFPKYELITSHSLRRSFATNYYKHIPTPILIEITGHSKESMFLEYIGKPKDKDENAKLFLKLVKEMNNKTENNLKAV</sequence>
<dbReference type="InterPro" id="IPR025269">
    <property type="entry name" value="SAM-like_dom"/>
</dbReference>
<reference evidence="5 6" key="1">
    <citation type="submission" date="2019-08" db="EMBL/GenBank/DDBJ databases">
        <title>Genome of Vicingus serpentipes NCIMB 15042.</title>
        <authorList>
            <person name="Bowman J.P."/>
        </authorList>
    </citation>
    <scope>NUCLEOTIDE SEQUENCE [LARGE SCALE GENOMIC DNA]</scope>
    <source>
        <strain evidence="5 6">NCIMB 15042</strain>
    </source>
</reference>
<dbReference type="PROSITE" id="PS51898">
    <property type="entry name" value="TYR_RECOMBINASE"/>
    <property type="match status" value="1"/>
</dbReference>
<comment type="caution">
    <text evidence="5">The sequence shown here is derived from an EMBL/GenBank/DDBJ whole genome shotgun (WGS) entry which is preliminary data.</text>
</comment>
<dbReference type="Pfam" id="PF00589">
    <property type="entry name" value="Phage_integrase"/>
    <property type="match status" value="1"/>
</dbReference>
<dbReference type="Gene3D" id="1.10.150.130">
    <property type="match status" value="1"/>
</dbReference>
<dbReference type="Gene3D" id="1.10.443.10">
    <property type="entry name" value="Intergrase catalytic core"/>
    <property type="match status" value="1"/>
</dbReference>
<dbReference type="AlphaFoldDB" id="A0A5C6RXM0"/>
<dbReference type="OrthoDB" id="892893at2"/>
<gene>
    <name evidence="5" type="ORF">FRY74_01340</name>
</gene>
<keyword evidence="2" id="KW-0238">DNA-binding</keyword>
<organism evidence="5 6">
    <name type="scientific">Vicingus serpentipes</name>
    <dbReference type="NCBI Taxonomy" id="1926625"/>
    <lineage>
        <taxon>Bacteria</taxon>
        <taxon>Pseudomonadati</taxon>
        <taxon>Bacteroidota</taxon>
        <taxon>Flavobacteriia</taxon>
        <taxon>Flavobacteriales</taxon>
        <taxon>Vicingaceae</taxon>
        <taxon>Vicingus</taxon>
    </lineage>
</organism>
<evidence type="ECO:0000256" key="1">
    <source>
        <dbReference type="ARBA" id="ARBA00008857"/>
    </source>
</evidence>
<evidence type="ECO:0000256" key="2">
    <source>
        <dbReference type="ARBA" id="ARBA00023125"/>
    </source>
</evidence>
<dbReference type="Pfam" id="PF13102">
    <property type="entry name" value="Phage_int_SAM_5"/>
    <property type="match status" value="1"/>
</dbReference>
<feature type="domain" description="Tyr recombinase" evidence="4">
    <location>
        <begin position="228"/>
        <end position="417"/>
    </location>
</feature>
<dbReference type="InterPro" id="IPR050090">
    <property type="entry name" value="Tyrosine_recombinase_XerCD"/>
</dbReference>
<keyword evidence="6" id="KW-1185">Reference proteome</keyword>
<dbReference type="InterPro" id="IPR011010">
    <property type="entry name" value="DNA_brk_join_enz"/>
</dbReference>
<evidence type="ECO:0000313" key="6">
    <source>
        <dbReference type="Proteomes" id="UP000321721"/>
    </source>
</evidence>
<dbReference type="EMBL" id="VOOS01000001">
    <property type="protein sequence ID" value="TXB66857.1"/>
    <property type="molecule type" value="Genomic_DNA"/>
</dbReference>
<dbReference type="GO" id="GO:0015074">
    <property type="term" value="P:DNA integration"/>
    <property type="evidence" value="ECO:0007669"/>
    <property type="project" value="InterPro"/>
</dbReference>
<dbReference type="Proteomes" id="UP000321721">
    <property type="component" value="Unassembled WGS sequence"/>
</dbReference>
<comment type="similarity">
    <text evidence="1">Belongs to the 'phage' integrase family.</text>
</comment>
<dbReference type="InterPro" id="IPR013762">
    <property type="entry name" value="Integrase-like_cat_sf"/>
</dbReference>
<dbReference type="SUPFAM" id="SSF56349">
    <property type="entry name" value="DNA breaking-rejoining enzymes"/>
    <property type="match status" value="1"/>
</dbReference>
<dbReference type="InterPro" id="IPR010998">
    <property type="entry name" value="Integrase_recombinase_N"/>
</dbReference>
<evidence type="ECO:0000259" key="4">
    <source>
        <dbReference type="PROSITE" id="PS51898"/>
    </source>
</evidence>
<protein>
    <submittedName>
        <fullName evidence="5">Tyrosine-type recombinase/integrase</fullName>
    </submittedName>
</protein>
<dbReference type="GO" id="GO:0006310">
    <property type="term" value="P:DNA recombination"/>
    <property type="evidence" value="ECO:0007669"/>
    <property type="project" value="UniProtKB-KW"/>
</dbReference>
<dbReference type="RefSeq" id="WP_147097866.1">
    <property type="nucleotide sequence ID" value="NZ_VOOS01000001.1"/>
</dbReference>
<keyword evidence="3" id="KW-0233">DNA recombination</keyword>
<dbReference type="PANTHER" id="PTHR30349:SF41">
    <property type="entry name" value="INTEGRASE_RECOMBINASE PROTEIN MJ0367-RELATED"/>
    <property type="match status" value="1"/>
</dbReference>
<evidence type="ECO:0000313" key="5">
    <source>
        <dbReference type="EMBL" id="TXB66857.1"/>
    </source>
</evidence>